<feature type="transmembrane region" description="Helical" evidence="8">
    <location>
        <begin position="7"/>
        <end position="35"/>
    </location>
</feature>
<evidence type="ECO:0000313" key="9">
    <source>
        <dbReference type="EMBL" id="CAM09139.1"/>
    </source>
</evidence>
<feature type="transmembrane region" description="Helical" evidence="8">
    <location>
        <begin position="103"/>
        <end position="125"/>
    </location>
</feature>
<evidence type="ECO:0000256" key="7">
    <source>
        <dbReference type="ARBA" id="ARBA00023136"/>
    </source>
</evidence>
<feature type="transmembrane region" description="Helical" evidence="8">
    <location>
        <begin position="227"/>
        <end position="249"/>
    </location>
</feature>
<keyword evidence="3" id="KW-0813">Transport</keyword>
<dbReference type="EMBL" id="AL157959">
    <property type="protein sequence ID" value="CAM09139.1"/>
    <property type="molecule type" value="Genomic_DNA"/>
</dbReference>
<dbReference type="Pfam" id="PF01925">
    <property type="entry name" value="TauE"/>
    <property type="match status" value="1"/>
</dbReference>
<evidence type="ECO:0000313" key="10">
    <source>
        <dbReference type="Proteomes" id="UP000000626"/>
    </source>
</evidence>
<dbReference type="KEGG" id="nma:NMA2035"/>
<evidence type="ECO:0000256" key="8">
    <source>
        <dbReference type="RuleBase" id="RU363041"/>
    </source>
</evidence>
<keyword evidence="5 8" id="KW-0812">Transmembrane</keyword>
<evidence type="ECO:0000256" key="5">
    <source>
        <dbReference type="ARBA" id="ARBA00022692"/>
    </source>
</evidence>
<name>A0A0U1RK73_NEIMA</name>
<accession>A0A0U1RK73</accession>
<feature type="transmembrane region" description="Helical" evidence="8">
    <location>
        <begin position="137"/>
        <end position="163"/>
    </location>
</feature>
<evidence type="ECO:0000256" key="2">
    <source>
        <dbReference type="ARBA" id="ARBA00009142"/>
    </source>
</evidence>
<evidence type="ECO:0000256" key="1">
    <source>
        <dbReference type="ARBA" id="ARBA00004651"/>
    </source>
</evidence>
<protein>
    <recommendedName>
        <fullName evidence="8">Probable membrane transporter protein</fullName>
    </recommendedName>
</protein>
<feature type="transmembrane region" description="Helical" evidence="8">
    <location>
        <begin position="203"/>
        <end position="221"/>
    </location>
</feature>
<proteinExistence type="inferred from homology"/>
<dbReference type="RefSeq" id="WP_002245909.1">
    <property type="nucleotide sequence ID" value="NC_003116.1"/>
</dbReference>
<dbReference type="GeneID" id="93387545"/>
<dbReference type="InterPro" id="IPR052017">
    <property type="entry name" value="TSUP"/>
</dbReference>
<dbReference type="AlphaFoldDB" id="A0A0U1RK73"/>
<evidence type="ECO:0000256" key="6">
    <source>
        <dbReference type="ARBA" id="ARBA00022989"/>
    </source>
</evidence>
<evidence type="ECO:0000256" key="3">
    <source>
        <dbReference type="ARBA" id="ARBA00022448"/>
    </source>
</evidence>
<dbReference type="EnsemblBacteria" id="CAM09139">
    <property type="protein sequence ID" value="CAM09139"/>
    <property type="gene ID" value="NMA2035"/>
</dbReference>
<reference evidence="9 10" key="1">
    <citation type="journal article" date="2000" name="Nature">
        <title>Complete DNA sequence of a serogroup A strain of Neisseria meningitidis Z2491.</title>
        <authorList>
            <person name="Parkhill J."/>
            <person name="Achtman M."/>
            <person name="James K.D."/>
            <person name="Bentley S.D."/>
            <person name="Churcher C."/>
            <person name="Klee S.R."/>
            <person name="Morelli G."/>
            <person name="Basham D."/>
            <person name="Brown D."/>
            <person name="Chillingworth T."/>
            <person name="Davies R.M."/>
            <person name="Davis P."/>
            <person name="Devlin K."/>
            <person name="Feltwell T."/>
            <person name="Hamlin N."/>
            <person name="Holroyd S."/>
            <person name="Jagels K."/>
            <person name="Leather S."/>
            <person name="Moule S."/>
            <person name="Mungall K."/>
            <person name="Quail M.A."/>
            <person name="Rajandream M.A."/>
            <person name="Rutherford K.M."/>
            <person name="Simmonds M."/>
            <person name="Skelton J."/>
            <person name="Whitehead S."/>
            <person name="Spratt B.G."/>
            <person name="Barrell B.G."/>
        </authorList>
    </citation>
    <scope>NUCLEOTIDE SEQUENCE [LARGE SCALE GENOMIC DNA]</scope>
    <source>
        <strain evidence="10">DSM 15465 / Z2491</strain>
    </source>
</reference>
<dbReference type="PANTHER" id="PTHR30269:SF32">
    <property type="entry name" value="MEMBRANE TRANSPORTER PROTEIN-RELATED"/>
    <property type="match status" value="1"/>
</dbReference>
<evidence type="ECO:0000256" key="4">
    <source>
        <dbReference type="ARBA" id="ARBA00022475"/>
    </source>
</evidence>
<dbReference type="InterPro" id="IPR002781">
    <property type="entry name" value="TM_pro_TauE-like"/>
</dbReference>
<feature type="transmembrane region" description="Helical" evidence="8">
    <location>
        <begin position="78"/>
        <end position="97"/>
    </location>
</feature>
<keyword evidence="4 8" id="KW-1003">Cell membrane</keyword>
<dbReference type="PANTHER" id="PTHR30269">
    <property type="entry name" value="TRANSMEMBRANE PROTEIN YFCA"/>
    <property type="match status" value="1"/>
</dbReference>
<feature type="transmembrane region" description="Helical" evidence="8">
    <location>
        <begin position="41"/>
        <end position="58"/>
    </location>
</feature>
<dbReference type="GO" id="GO:0005886">
    <property type="term" value="C:plasma membrane"/>
    <property type="evidence" value="ECO:0007669"/>
    <property type="project" value="UniProtKB-SubCell"/>
</dbReference>
<dbReference type="HOGENOM" id="CLU_054750_7_2_4"/>
<sequence length="255" mass="28099">MQEIMQSIVFVAAAILHGITGMGFPMLGTTALAFIMPLSKVVALVALPSLLMSLLVLCSNNKKGFWQEIVYYLKTYKLLAIGSVVGSILGVKLLLILPVSWLLLLMAIITLYYSVNGILNVCAKAKNIQVVANNKNMVLFGFLAGIIGGSTNAMSPILLIFLLSETENKNRIAKSSNLCYLLAKIVQIYMLRDQYWLLNKSEYGLIFLLSVLSVIGLYVGIRLRTKISPNFFKMLIFIVLLVLALKIGYSGLIKL</sequence>
<gene>
    <name evidence="9" type="ordered locus">NMA2035</name>
</gene>
<keyword evidence="6 8" id="KW-1133">Transmembrane helix</keyword>
<organism evidence="9 10">
    <name type="scientific">Neisseria meningitidis serogroup A / serotype 4A (strain DSM 15465 / Z2491)</name>
    <dbReference type="NCBI Taxonomy" id="122587"/>
    <lineage>
        <taxon>Bacteria</taxon>
        <taxon>Pseudomonadati</taxon>
        <taxon>Pseudomonadota</taxon>
        <taxon>Betaproteobacteria</taxon>
        <taxon>Neisseriales</taxon>
        <taxon>Neisseriaceae</taxon>
        <taxon>Neisseria</taxon>
    </lineage>
</organism>
<comment type="similarity">
    <text evidence="2 8">Belongs to the 4-toluene sulfonate uptake permease (TSUP) (TC 2.A.102) family.</text>
</comment>
<dbReference type="Proteomes" id="UP000000626">
    <property type="component" value="Chromosome"/>
</dbReference>
<comment type="subcellular location">
    <subcellularLocation>
        <location evidence="1 8">Cell membrane</location>
        <topology evidence="1 8">Multi-pass membrane protein</topology>
    </subcellularLocation>
</comment>
<keyword evidence="7 8" id="KW-0472">Membrane</keyword>